<dbReference type="EMBL" id="LRHK01000001">
    <property type="protein sequence ID" value="KWX18208.1"/>
    <property type="molecule type" value="Genomic_DNA"/>
</dbReference>
<dbReference type="InterPro" id="IPR032834">
    <property type="entry name" value="NatK-like_C"/>
</dbReference>
<dbReference type="GO" id="GO:0042802">
    <property type="term" value="F:identical protein binding"/>
    <property type="evidence" value="ECO:0007669"/>
    <property type="project" value="TreeGrafter"/>
</dbReference>
<dbReference type="GO" id="GO:0016301">
    <property type="term" value="F:kinase activity"/>
    <property type="evidence" value="ECO:0007669"/>
    <property type="project" value="UniProtKB-KW"/>
</dbReference>
<keyword evidence="2" id="KW-0418">Kinase</keyword>
<dbReference type="PATRIC" id="fig|1352.805.peg.697"/>
<comment type="caution">
    <text evidence="2">The sequence shown here is derived from an EMBL/GenBank/DDBJ whole genome shotgun (WGS) entry which is preliminary data.</text>
</comment>
<evidence type="ECO:0000259" key="1">
    <source>
        <dbReference type="Pfam" id="PF14501"/>
    </source>
</evidence>
<sequence length="426" mass="49220">MFLWSIALQYLIYTICILLIDHHIRYKYLFAGVILISCILIGWVYSILGIFTALIAIGMLMLTFFFFSTSRQQLVYALPFGLLTSLLGDHLTSIGDFFVLKSSVIEPGDSLQYFHIALSAFLSALLAFCFKKTLETWFHTVDRRMIGTIGTLILFTYYIIIFYTRFSGETPDVLALNTSFFILYLCVGLIILVYYWKISNKKLADQLLEQQVRMQQDYIKDLEKNYQDLREFKHDYQNLLFSLHSYISEGDLEGLRSYYDQTILPTRQMMNLFPANLSMLDNMKVPEIRSLLSLKLMMAQEKGLVVQLHFPEPIELDTKHTVNLVRMLGIILDNAIEGASAAKKKKIELTILKKNHSVMIRVINTTTNTLPLNQLKQKGFSTKTNPKNEGLGLFILDELTKTNPYLFLETSIENQRFSQTIYIQIK</sequence>
<dbReference type="InterPro" id="IPR036890">
    <property type="entry name" value="HATPase_C_sf"/>
</dbReference>
<evidence type="ECO:0000313" key="3">
    <source>
        <dbReference type="Proteomes" id="UP000070452"/>
    </source>
</evidence>
<dbReference type="Proteomes" id="UP000070452">
    <property type="component" value="Unassembled WGS sequence"/>
</dbReference>
<dbReference type="CDD" id="cd16935">
    <property type="entry name" value="HATPase_AgrC-ComD-like"/>
    <property type="match status" value="1"/>
</dbReference>
<dbReference type="Pfam" id="PF14501">
    <property type="entry name" value="HATPase_c_5"/>
    <property type="match status" value="1"/>
</dbReference>
<gene>
    <name evidence="2" type="ORF">AWT83_06890</name>
</gene>
<dbReference type="SUPFAM" id="SSF55874">
    <property type="entry name" value="ATPase domain of HSP90 chaperone/DNA topoisomerase II/histidine kinase"/>
    <property type="match status" value="1"/>
</dbReference>
<reference evidence="2 3" key="1">
    <citation type="submission" date="2016-01" db="EMBL/GenBank/DDBJ databases">
        <title>Molecular Mechanisms for transfer of large genomic segments between Enterococcus faecium strains.</title>
        <authorList>
            <person name="Garcia-Solache M.A."/>
            <person name="Lebreton F."/>
            <person name="Mclaughlin R.E."/>
            <person name="Whiteaker J.D."/>
            <person name="Gilmore M.S."/>
            <person name="Rice L.B."/>
        </authorList>
    </citation>
    <scope>NUCLEOTIDE SEQUENCE [LARGE SCALE GENOMIC DNA]</scope>
    <source>
        <strain evidence="2 3">D344RRF x C68</strain>
    </source>
</reference>
<name>A0A132P789_ENTFC</name>
<dbReference type="RefSeq" id="WP_002298495.1">
    <property type="nucleotide sequence ID" value="NZ_AP027221.1"/>
</dbReference>
<organism evidence="2 3">
    <name type="scientific">Enterococcus faecium</name>
    <name type="common">Streptococcus faecium</name>
    <dbReference type="NCBI Taxonomy" id="1352"/>
    <lineage>
        <taxon>Bacteria</taxon>
        <taxon>Bacillati</taxon>
        <taxon>Bacillota</taxon>
        <taxon>Bacilli</taxon>
        <taxon>Lactobacillales</taxon>
        <taxon>Enterococcaceae</taxon>
        <taxon>Enterococcus</taxon>
    </lineage>
</organism>
<proteinExistence type="predicted"/>
<evidence type="ECO:0000313" key="2">
    <source>
        <dbReference type="EMBL" id="KWX18208.1"/>
    </source>
</evidence>
<feature type="domain" description="Sensor histidine kinase NatK-like C-terminal" evidence="1">
    <location>
        <begin position="321"/>
        <end position="424"/>
    </location>
</feature>
<keyword evidence="2" id="KW-0808">Transferase</keyword>
<accession>A0A132P789</accession>
<dbReference type="Gene3D" id="3.30.565.10">
    <property type="entry name" value="Histidine kinase-like ATPase, C-terminal domain"/>
    <property type="match status" value="1"/>
</dbReference>
<dbReference type="AlphaFoldDB" id="A0A132P789"/>
<dbReference type="PANTHER" id="PTHR40448:SF1">
    <property type="entry name" value="TWO-COMPONENT SENSOR HISTIDINE KINASE"/>
    <property type="match status" value="1"/>
</dbReference>
<dbReference type="PANTHER" id="PTHR40448">
    <property type="entry name" value="TWO-COMPONENT SENSOR HISTIDINE KINASE"/>
    <property type="match status" value="1"/>
</dbReference>
<protein>
    <submittedName>
        <fullName evidence="2">Histidine kinase</fullName>
    </submittedName>
</protein>